<dbReference type="GO" id="GO:0009001">
    <property type="term" value="F:serine O-acetyltransferase activity"/>
    <property type="evidence" value="ECO:0007669"/>
    <property type="project" value="UniProtKB-EC"/>
</dbReference>
<name>A0A233V2Z9_FINMA</name>
<dbReference type="InterPro" id="IPR018357">
    <property type="entry name" value="Hexapep_transf_CS"/>
</dbReference>
<comment type="caution">
    <text evidence="12">The sequence shown here is derived from an EMBL/GenBank/DDBJ whole genome shotgun (WGS) entry which is preliminary data.</text>
</comment>
<dbReference type="GO" id="GO:0006535">
    <property type="term" value="P:cysteine biosynthetic process from serine"/>
    <property type="evidence" value="ECO:0007669"/>
    <property type="project" value="InterPro"/>
</dbReference>
<dbReference type="Gene3D" id="1.10.3130.10">
    <property type="entry name" value="serine acetyltransferase, domain 1"/>
    <property type="match status" value="1"/>
</dbReference>
<comment type="pathway">
    <text evidence="1">Amino-acid biosynthesis; L-cysteine biosynthesis; L-cysteine from L-serine: step 1/2.</text>
</comment>
<dbReference type="UniPathway" id="UPA00136">
    <property type="reaction ID" value="UER00199"/>
</dbReference>
<dbReference type="InterPro" id="IPR042122">
    <property type="entry name" value="Ser_AcTrfase_N_sf"/>
</dbReference>
<dbReference type="PANTHER" id="PTHR42811">
    <property type="entry name" value="SERINE ACETYLTRANSFERASE"/>
    <property type="match status" value="1"/>
</dbReference>
<comment type="similarity">
    <text evidence="2 11">Belongs to the transferase hexapeptide repeat family.</text>
</comment>
<dbReference type="NCBIfam" id="NF041874">
    <property type="entry name" value="EPS_EpsC"/>
    <property type="match status" value="1"/>
</dbReference>
<dbReference type="FunFam" id="2.160.10.10:FF:000007">
    <property type="entry name" value="Serine acetyltransferase"/>
    <property type="match status" value="1"/>
</dbReference>
<evidence type="ECO:0000313" key="12">
    <source>
        <dbReference type="EMBL" id="OXZ26777.1"/>
    </source>
</evidence>
<dbReference type="AlphaFoldDB" id="A0A233V2Z9"/>
<dbReference type="InterPro" id="IPR011004">
    <property type="entry name" value="Trimer_LpxA-like_sf"/>
</dbReference>
<dbReference type="InterPro" id="IPR045304">
    <property type="entry name" value="LbH_SAT"/>
</dbReference>
<dbReference type="CDD" id="cd03354">
    <property type="entry name" value="LbH_SAT"/>
    <property type="match status" value="1"/>
</dbReference>
<keyword evidence="6 11" id="KW-0808">Transferase</keyword>
<comment type="catalytic activity">
    <reaction evidence="10 11">
        <text>L-serine + acetyl-CoA = O-acetyl-L-serine + CoA</text>
        <dbReference type="Rhea" id="RHEA:24560"/>
        <dbReference type="ChEBI" id="CHEBI:33384"/>
        <dbReference type="ChEBI" id="CHEBI:57287"/>
        <dbReference type="ChEBI" id="CHEBI:57288"/>
        <dbReference type="ChEBI" id="CHEBI:58340"/>
        <dbReference type="EC" id="2.3.1.30"/>
    </reaction>
</comment>
<dbReference type="EC" id="2.3.1.30" evidence="3 11"/>
<keyword evidence="5" id="KW-0028">Amino-acid biosynthesis</keyword>
<accession>A0A233V2Z9</accession>
<dbReference type="RefSeq" id="WP_094206160.1">
    <property type="nucleotide sequence ID" value="NZ_NDYC01000033.1"/>
</dbReference>
<keyword evidence="7" id="KW-0677">Repeat</keyword>
<evidence type="ECO:0000256" key="11">
    <source>
        <dbReference type="PIRNR" id="PIRNR000441"/>
    </source>
</evidence>
<evidence type="ECO:0000256" key="8">
    <source>
        <dbReference type="ARBA" id="ARBA00023192"/>
    </source>
</evidence>
<evidence type="ECO:0000256" key="2">
    <source>
        <dbReference type="ARBA" id="ARBA00007274"/>
    </source>
</evidence>
<dbReference type="EMBL" id="NDYC01000033">
    <property type="protein sequence ID" value="OXZ26777.1"/>
    <property type="molecule type" value="Genomic_DNA"/>
</dbReference>
<keyword evidence="9 11" id="KW-0012">Acyltransferase</keyword>
<protein>
    <recommendedName>
        <fullName evidence="4 11">Serine acetyltransferase</fullName>
        <ecNumber evidence="3 11">2.3.1.30</ecNumber>
    </recommendedName>
</protein>
<evidence type="ECO:0000256" key="7">
    <source>
        <dbReference type="ARBA" id="ARBA00022737"/>
    </source>
</evidence>
<reference evidence="13" key="1">
    <citation type="submission" date="2017-04" db="EMBL/GenBank/DDBJ databases">
        <title>Finegoldia magna isolated from orthopedic joint implant-associated infections.</title>
        <authorList>
            <person name="Bjorklund S."/>
            <person name="Bruggemann H."/>
            <person name="Jensen A."/>
            <person name="Hellmark B."/>
            <person name="Soderquist B."/>
        </authorList>
    </citation>
    <scope>NUCLEOTIDE SEQUENCE [LARGE SCALE GENOMIC DNA]</scope>
    <source>
        <strain evidence="13">CCUG 54800</strain>
    </source>
</reference>
<evidence type="ECO:0000256" key="1">
    <source>
        <dbReference type="ARBA" id="ARBA00004876"/>
    </source>
</evidence>
<dbReference type="Pfam" id="PF00132">
    <property type="entry name" value="Hexapep"/>
    <property type="match status" value="1"/>
</dbReference>
<dbReference type="InterPro" id="IPR005881">
    <property type="entry name" value="Ser_O-AcTrfase"/>
</dbReference>
<organism evidence="12 13">
    <name type="scientific">Finegoldia magna</name>
    <name type="common">Peptostreptococcus magnus</name>
    <dbReference type="NCBI Taxonomy" id="1260"/>
    <lineage>
        <taxon>Bacteria</taxon>
        <taxon>Bacillati</taxon>
        <taxon>Bacillota</taxon>
        <taxon>Tissierellia</taxon>
        <taxon>Tissierellales</taxon>
        <taxon>Peptoniphilaceae</taxon>
        <taxon>Finegoldia</taxon>
    </lineage>
</organism>
<evidence type="ECO:0000256" key="5">
    <source>
        <dbReference type="ARBA" id="ARBA00022605"/>
    </source>
</evidence>
<dbReference type="PROSITE" id="PS00101">
    <property type="entry name" value="HEXAPEP_TRANSFERASES"/>
    <property type="match status" value="1"/>
</dbReference>
<evidence type="ECO:0000256" key="4">
    <source>
        <dbReference type="ARBA" id="ARBA00018522"/>
    </source>
</evidence>
<keyword evidence="8" id="KW-0198">Cysteine biosynthesis</keyword>
<evidence type="ECO:0000256" key="10">
    <source>
        <dbReference type="ARBA" id="ARBA00049486"/>
    </source>
</evidence>
<dbReference type="SUPFAM" id="SSF51161">
    <property type="entry name" value="Trimeric LpxA-like enzymes"/>
    <property type="match status" value="1"/>
</dbReference>
<dbReference type="Proteomes" id="UP000215413">
    <property type="component" value="Unassembled WGS sequence"/>
</dbReference>
<dbReference type="NCBIfam" id="TIGR01172">
    <property type="entry name" value="cysE"/>
    <property type="match status" value="1"/>
</dbReference>
<evidence type="ECO:0000256" key="6">
    <source>
        <dbReference type="ARBA" id="ARBA00022679"/>
    </source>
</evidence>
<proteinExistence type="inferred from homology"/>
<dbReference type="InterPro" id="IPR001451">
    <property type="entry name" value="Hexapep"/>
</dbReference>
<dbReference type="Gene3D" id="2.160.10.10">
    <property type="entry name" value="Hexapeptide repeat proteins"/>
    <property type="match status" value="1"/>
</dbReference>
<sequence length="174" mass="19303">MRLIKRLSEYGDFILKEDPACRTKFEALFMYPIVKALIYHRIANYFYRKKHTTLARFFSQRARRKTGIEIHPGATIGKNLFIDHAMAVVIGETAIVGDNCHFYHNVTLGGTGNEKEHQRHPIVGDNVIIGTGATVLGPIKIGDRAKIGAGAVVLSDVPIDCTAVGMPAKIIRHH</sequence>
<dbReference type="GO" id="GO:0005737">
    <property type="term" value="C:cytoplasm"/>
    <property type="evidence" value="ECO:0007669"/>
    <property type="project" value="InterPro"/>
</dbReference>
<evidence type="ECO:0000256" key="9">
    <source>
        <dbReference type="ARBA" id="ARBA00023315"/>
    </source>
</evidence>
<gene>
    <name evidence="12" type="ORF">B9N49_07360</name>
</gene>
<dbReference type="PIRSF" id="PIRSF000441">
    <property type="entry name" value="CysE"/>
    <property type="match status" value="1"/>
</dbReference>
<evidence type="ECO:0000313" key="13">
    <source>
        <dbReference type="Proteomes" id="UP000215413"/>
    </source>
</evidence>
<evidence type="ECO:0000256" key="3">
    <source>
        <dbReference type="ARBA" id="ARBA00013266"/>
    </source>
</evidence>
<dbReference type="InterPro" id="IPR053376">
    <property type="entry name" value="Serine_acetyltransferase"/>
</dbReference>